<evidence type="ECO:0000256" key="3">
    <source>
        <dbReference type="ARBA" id="ARBA00022475"/>
    </source>
</evidence>
<dbReference type="InterPro" id="IPR013092">
    <property type="entry name" value="Connexin_N"/>
</dbReference>
<evidence type="ECO:0000256" key="1">
    <source>
        <dbReference type="ARBA" id="ARBA00004610"/>
    </source>
</evidence>
<evidence type="ECO:0000259" key="12">
    <source>
        <dbReference type="SMART" id="SM01089"/>
    </source>
</evidence>
<evidence type="ECO:0000256" key="6">
    <source>
        <dbReference type="ARBA" id="ARBA00022949"/>
    </source>
</evidence>
<dbReference type="GO" id="GO:0005243">
    <property type="term" value="F:gap junction channel activity"/>
    <property type="evidence" value="ECO:0007669"/>
    <property type="project" value="TreeGrafter"/>
</dbReference>
<dbReference type="PANTHER" id="PTHR11984">
    <property type="entry name" value="CONNEXIN"/>
    <property type="match status" value="1"/>
</dbReference>
<dbReference type="AlphaFoldDB" id="C1BM82"/>
<evidence type="ECO:0000256" key="4">
    <source>
        <dbReference type="ARBA" id="ARBA00022692"/>
    </source>
</evidence>
<comment type="similarity">
    <text evidence="9">Belongs to the connexin family.</text>
</comment>
<evidence type="ECO:0000256" key="9">
    <source>
        <dbReference type="RuleBase" id="RU000630"/>
    </source>
</evidence>
<sequence length="256" mass="29476">MGDWSFLASLLDKVQAHSTVVGKVWLTVLFVFRLLILLAGIDKVWADEQSRMDCNTLSPGCRNACYDHAFPISHMRFWVFQIIFVSIPTLVYLGHVLHIIHKEKKLRRKLQEHKSSYGKLKLPKYTDENGKVHIRGSLLVSYMANIFFKILFEVGFIVGQYYLYGFALPLKIACKGYPCKQHVECFISRPTEKTIFIIFMLVMACVSLLLNVVEMLHLIATKLSCKKKERQSLTGSEMYALKNGLEIRQFDKTTLC</sequence>
<dbReference type="InterPro" id="IPR000500">
    <property type="entry name" value="Connexin"/>
</dbReference>
<feature type="transmembrane region" description="Helical" evidence="10">
    <location>
        <begin position="20"/>
        <end position="41"/>
    </location>
</feature>
<dbReference type="InterPro" id="IPR038359">
    <property type="entry name" value="Connexin_N_sf"/>
</dbReference>
<evidence type="ECO:0000256" key="7">
    <source>
        <dbReference type="ARBA" id="ARBA00022989"/>
    </source>
</evidence>
<keyword evidence="8 10" id="KW-0472">Membrane</keyword>
<dbReference type="SMART" id="SM00037">
    <property type="entry name" value="CNX"/>
    <property type="match status" value="1"/>
</dbReference>
<dbReference type="InterPro" id="IPR019570">
    <property type="entry name" value="Connexin_CCC"/>
</dbReference>
<protein>
    <recommendedName>
        <fullName evidence="9">Gap junction protein</fullName>
    </recommendedName>
</protein>
<keyword evidence="6" id="KW-0965">Cell junction</keyword>
<keyword evidence="3" id="KW-1003">Cell membrane</keyword>
<dbReference type="PANTHER" id="PTHR11984:SF109">
    <property type="entry name" value="CONNEXIN 28.1-RELATED"/>
    <property type="match status" value="1"/>
</dbReference>
<feature type="transmembrane region" description="Helical" evidence="10">
    <location>
        <begin position="195"/>
        <end position="220"/>
    </location>
</feature>
<reference evidence="13" key="1">
    <citation type="submission" date="2009-03" db="EMBL/GenBank/DDBJ databases">
        <title>Osmerus mordax full-length cDNAs.</title>
        <authorList>
            <person name="von Schalburg K."/>
            <person name="Leong J."/>
            <person name="Cooper G."/>
            <person name="Davidson W.S."/>
            <person name="Koop B.F."/>
        </authorList>
    </citation>
    <scope>NUCLEOTIDE SEQUENCE</scope>
    <source>
        <tissue evidence="13">Brain</tissue>
    </source>
</reference>
<evidence type="ECO:0000256" key="8">
    <source>
        <dbReference type="ARBA" id="ARBA00023136"/>
    </source>
</evidence>
<dbReference type="PROSITE" id="PS00408">
    <property type="entry name" value="CONNEXINS_2"/>
    <property type="match status" value="1"/>
</dbReference>
<dbReference type="GO" id="GO:0005922">
    <property type="term" value="C:connexin complex"/>
    <property type="evidence" value="ECO:0007669"/>
    <property type="project" value="InterPro"/>
</dbReference>
<evidence type="ECO:0000259" key="11">
    <source>
        <dbReference type="SMART" id="SM00037"/>
    </source>
</evidence>
<dbReference type="InterPro" id="IPR017990">
    <property type="entry name" value="Connexin_CS"/>
</dbReference>
<organism evidence="13">
    <name type="scientific">Osmerus mordax</name>
    <name type="common">Rainbow smelt</name>
    <name type="synonym">Atherina mordax</name>
    <dbReference type="NCBI Taxonomy" id="8014"/>
    <lineage>
        <taxon>Eukaryota</taxon>
        <taxon>Metazoa</taxon>
        <taxon>Chordata</taxon>
        <taxon>Craniata</taxon>
        <taxon>Vertebrata</taxon>
        <taxon>Euteleostomi</taxon>
        <taxon>Actinopterygii</taxon>
        <taxon>Neopterygii</taxon>
        <taxon>Teleostei</taxon>
        <taxon>Stomiati</taxon>
        <taxon>Osmeriformes</taxon>
        <taxon>Osmeridae</taxon>
        <taxon>Osmerus</taxon>
    </lineage>
</organism>
<feature type="domain" description="Connexin cysteine-rich" evidence="12">
    <location>
        <begin position="152"/>
        <end position="218"/>
    </location>
</feature>
<keyword evidence="7 10" id="KW-1133">Transmembrane helix</keyword>
<keyword evidence="5 9" id="KW-0303">Gap junction</keyword>
<feature type="domain" description="Connexin N-terminal" evidence="11">
    <location>
        <begin position="43"/>
        <end position="76"/>
    </location>
</feature>
<comment type="subunit">
    <text evidence="9">A connexon is composed of a hexamer of connexins.</text>
</comment>
<comment type="subcellular location">
    <subcellularLocation>
        <location evidence="1">Cell junction</location>
        <location evidence="1">Gap junction</location>
    </subcellularLocation>
    <subcellularLocation>
        <location evidence="2 9">Cell membrane</location>
        <topology evidence="2 9">Multi-pass membrane protein</topology>
    </subcellularLocation>
</comment>
<feature type="transmembrane region" description="Helical" evidence="10">
    <location>
        <begin position="139"/>
        <end position="163"/>
    </location>
</feature>
<gene>
    <name evidence="13" type="primary">CX32</name>
</gene>
<evidence type="ECO:0000256" key="5">
    <source>
        <dbReference type="ARBA" id="ARBA00022868"/>
    </source>
</evidence>
<feature type="transmembrane region" description="Helical" evidence="10">
    <location>
        <begin position="78"/>
        <end position="100"/>
    </location>
</feature>
<proteinExistence type="evidence at transcript level"/>
<accession>C1BM82</accession>
<dbReference type="PRINTS" id="PR00206">
    <property type="entry name" value="CONNEXIN"/>
</dbReference>
<keyword evidence="4 9" id="KW-0812">Transmembrane</keyword>
<dbReference type="Pfam" id="PF00029">
    <property type="entry name" value="Connexin"/>
    <property type="match status" value="1"/>
</dbReference>
<evidence type="ECO:0000256" key="10">
    <source>
        <dbReference type="SAM" id="Phobius"/>
    </source>
</evidence>
<dbReference type="GO" id="GO:0007267">
    <property type="term" value="P:cell-cell signaling"/>
    <property type="evidence" value="ECO:0007669"/>
    <property type="project" value="TreeGrafter"/>
</dbReference>
<comment type="function">
    <text evidence="9">One gap junction consists of a cluster of closely packed pairs of transmembrane channels, the connexons, through which materials of low MW diffuse from one cell to a neighboring cell.</text>
</comment>
<evidence type="ECO:0000313" key="13">
    <source>
        <dbReference type="EMBL" id="ACO10135.1"/>
    </source>
</evidence>
<evidence type="ECO:0000256" key="2">
    <source>
        <dbReference type="ARBA" id="ARBA00004651"/>
    </source>
</evidence>
<dbReference type="Gene3D" id="1.20.1440.80">
    <property type="entry name" value="Gap junction channel protein cysteine-rich domain"/>
    <property type="match status" value="1"/>
</dbReference>
<name>C1BM82_OSMMO</name>
<dbReference type="EMBL" id="BT075711">
    <property type="protein sequence ID" value="ACO10135.1"/>
    <property type="molecule type" value="mRNA"/>
</dbReference>
<dbReference type="SMART" id="SM01089">
    <property type="entry name" value="Connexin_CCC"/>
    <property type="match status" value="1"/>
</dbReference>